<dbReference type="Proteomes" id="UP000199758">
    <property type="component" value="Unassembled WGS sequence"/>
</dbReference>
<dbReference type="STRING" id="490188.SAMN04488068_3273"/>
<dbReference type="RefSeq" id="WP_072899350.1">
    <property type="nucleotide sequence ID" value="NZ_FQWZ01000008.1"/>
</dbReference>
<keyword evidence="1" id="KW-0732">Signal</keyword>
<gene>
    <name evidence="3" type="ORF">SAMN04488068_3273</name>
</gene>
<organism evidence="3 4">
    <name type="scientific">Hydrocarboniphaga daqingensis</name>
    <dbReference type="NCBI Taxonomy" id="490188"/>
    <lineage>
        <taxon>Bacteria</taxon>
        <taxon>Pseudomonadati</taxon>
        <taxon>Pseudomonadota</taxon>
        <taxon>Gammaproteobacteria</taxon>
        <taxon>Nevskiales</taxon>
        <taxon>Nevskiaceae</taxon>
        <taxon>Hydrocarboniphaga</taxon>
    </lineage>
</organism>
<dbReference type="InterPro" id="IPR012347">
    <property type="entry name" value="Ferritin-like"/>
</dbReference>
<feature type="chain" id="PRO_5012544987" evidence="1">
    <location>
        <begin position="23"/>
        <end position="179"/>
    </location>
</feature>
<dbReference type="PANTHER" id="PTHR38593">
    <property type="entry name" value="BLR2558 PROTEIN"/>
    <property type="match status" value="1"/>
</dbReference>
<evidence type="ECO:0000313" key="4">
    <source>
        <dbReference type="Proteomes" id="UP000199758"/>
    </source>
</evidence>
<dbReference type="AlphaFoldDB" id="A0A1M5RXY9"/>
<dbReference type="InterPro" id="IPR025419">
    <property type="entry name" value="DUF4142"/>
</dbReference>
<accession>A0A1M5RXY9</accession>
<dbReference type="Pfam" id="PF13628">
    <property type="entry name" value="DUF4142"/>
    <property type="match status" value="1"/>
</dbReference>
<feature type="domain" description="DUF4142" evidence="2">
    <location>
        <begin position="40"/>
        <end position="175"/>
    </location>
</feature>
<proteinExistence type="predicted"/>
<name>A0A1M5RXY9_9GAMM</name>
<keyword evidence="4" id="KW-1185">Reference proteome</keyword>
<reference evidence="3 4" key="1">
    <citation type="submission" date="2016-11" db="EMBL/GenBank/DDBJ databases">
        <authorList>
            <person name="Jaros S."/>
            <person name="Januszkiewicz K."/>
            <person name="Wedrychowicz H."/>
        </authorList>
    </citation>
    <scope>NUCLEOTIDE SEQUENCE [LARGE SCALE GENOMIC DNA]</scope>
    <source>
        <strain evidence="3 4">CGMCC 1.7049</strain>
    </source>
</reference>
<dbReference type="Gene3D" id="1.20.1260.10">
    <property type="match status" value="1"/>
</dbReference>
<evidence type="ECO:0000256" key="1">
    <source>
        <dbReference type="SAM" id="SignalP"/>
    </source>
</evidence>
<protein>
    <submittedName>
        <fullName evidence="3">Putative membrane protein</fullName>
    </submittedName>
</protein>
<feature type="signal peptide" evidence="1">
    <location>
        <begin position="1"/>
        <end position="22"/>
    </location>
</feature>
<dbReference type="EMBL" id="FQWZ01000008">
    <property type="protein sequence ID" value="SHH31227.1"/>
    <property type="molecule type" value="Genomic_DNA"/>
</dbReference>
<evidence type="ECO:0000313" key="3">
    <source>
        <dbReference type="EMBL" id="SHH31227.1"/>
    </source>
</evidence>
<dbReference type="PANTHER" id="PTHR38593:SF1">
    <property type="entry name" value="BLR2558 PROTEIN"/>
    <property type="match status" value="1"/>
</dbReference>
<sequence>MKTLKTLAAASLMCLPYAAATAAEPMKPSGVMEAMMSNDQKDFFETAASANLFEIEAGKLAQTKATDPALQTFGAQMVKDHTEASAKLAALASTKSVPLPTAMLKRHQSMYDALAKDKAGKDFDEDFRNKMVMSHKEAVSLFDQTAQKAKDPEVKAFAAMMLPKLQMHGSAAMELNEGH</sequence>
<evidence type="ECO:0000259" key="2">
    <source>
        <dbReference type="Pfam" id="PF13628"/>
    </source>
</evidence>